<dbReference type="EC" id="2.5.1.16" evidence="1"/>
<dbReference type="STRING" id="1384459.GL4_3385"/>
<organism evidence="1 2">
    <name type="scientific">Methyloceanibacter caenitepidi</name>
    <dbReference type="NCBI Taxonomy" id="1384459"/>
    <lineage>
        <taxon>Bacteria</taxon>
        <taxon>Pseudomonadati</taxon>
        <taxon>Pseudomonadota</taxon>
        <taxon>Alphaproteobacteria</taxon>
        <taxon>Hyphomicrobiales</taxon>
        <taxon>Hyphomicrobiaceae</taxon>
        <taxon>Methyloceanibacter</taxon>
    </lineage>
</organism>
<protein>
    <submittedName>
        <fullName evidence="1">Spermidine synthase</fullName>
        <ecNumber evidence="1">2.5.1.16</ecNumber>
    </submittedName>
</protein>
<dbReference type="InterPro" id="IPR029063">
    <property type="entry name" value="SAM-dependent_MTases_sf"/>
</dbReference>
<accession>A0A0A8K787</accession>
<proteinExistence type="predicted"/>
<dbReference type="GO" id="GO:0004766">
    <property type="term" value="F:spermidine synthase activity"/>
    <property type="evidence" value="ECO:0007669"/>
    <property type="project" value="UniProtKB-EC"/>
</dbReference>
<dbReference type="Proteomes" id="UP000031643">
    <property type="component" value="Chromosome"/>
</dbReference>
<dbReference type="RefSeq" id="WP_244462645.1">
    <property type="nucleotide sequence ID" value="NZ_AP014648.1"/>
</dbReference>
<dbReference type="KEGG" id="mcg:GL4_3385"/>
<dbReference type="AlphaFoldDB" id="A0A0A8K787"/>
<evidence type="ECO:0000313" key="1">
    <source>
        <dbReference type="EMBL" id="BAQ18808.1"/>
    </source>
</evidence>
<gene>
    <name evidence="1" type="ORF">GL4_3385</name>
</gene>
<evidence type="ECO:0000313" key="2">
    <source>
        <dbReference type="Proteomes" id="UP000031643"/>
    </source>
</evidence>
<dbReference type="Gene3D" id="3.40.50.150">
    <property type="entry name" value="Vaccinia Virus protein VP39"/>
    <property type="match status" value="1"/>
</dbReference>
<dbReference type="EMBL" id="AP014648">
    <property type="protein sequence ID" value="BAQ18808.1"/>
    <property type="molecule type" value="Genomic_DNA"/>
</dbReference>
<reference evidence="1 2" key="1">
    <citation type="submission" date="2014-09" db="EMBL/GenBank/DDBJ databases">
        <title>Genome sequencing of Methyloceanibacter caenitepidi Gela4.</title>
        <authorList>
            <person name="Takeuchi M."/>
            <person name="Susumu S."/>
            <person name="Kamagata Y."/>
            <person name="Oshima K."/>
            <person name="Hattori M."/>
            <person name="Iwasaki W."/>
        </authorList>
    </citation>
    <scope>NUCLEOTIDE SEQUENCE [LARGE SCALE GENOMIC DNA]</scope>
    <source>
        <strain evidence="1 2">Gela4</strain>
    </source>
</reference>
<sequence>MSDQIPRMSVLFEELDYCPTPIGVVSLRRRRDLKLGVDVFEIKLGDESLMTSLFTASEIALARLGLAVLSDVAAPDVVVGGLGLGYTAKAVLEFAPDVSLIVVEALAPVIEWHERGLLPLGTALADDPHCRLVQGDFFAMGASEDGFNPESPGRTFDAILVDIDHSPAALLDERSESFYRPEGLRKLARHLRPGGVFGLWSDALPDDAFLERLGSVFAEARAEPVTFHNPLQDRPFTQTVYLARTEPGAAS</sequence>
<dbReference type="SUPFAM" id="SSF53335">
    <property type="entry name" value="S-adenosyl-L-methionine-dependent methyltransferases"/>
    <property type="match status" value="1"/>
</dbReference>
<name>A0A0A8K787_9HYPH</name>
<dbReference type="HOGENOM" id="CLU_101666_0_0_5"/>
<keyword evidence="2" id="KW-1185">Reference proteome</keyword>
<keyword evidence="1" id="KW-0808">Transferase</keyword>